<sequence length="196" mass="22809">MIIWINGAFGVGKTQSSYELHRRIPNSFIYDPENIGLFIRKNIPKELNSGDFQNYSMWREFNFSMLKYIANKYKGIIIVPMTISNPQYFKEIIVQLRNDGFLINHFVLCASKETVLKRLRGRGEGGNSWAAQQIDSCIKGFSNEIFKQHIDTEDLSIQGVVEKIALLSNINLLPDNRRKIRKCYDRIITQFKNVRL</sequence>
<dbReference type="InterPro" id="IPR027417">
    <property type="entry name" value="P-loop_NTPase"/>
</dbReference>
<gene>
    <name evidence="1" type="primary">tmrB</name>
    <name evidence="1" type="ORF">Ctaglu_21470</name>
</gene>
<reference evidence="1 2" key="1">
    <citation type="submission" date="2018-11" db="EMBL/GenBank/DDBJ databases">
        <title>Genome sequencing and assembly of Clostridium tagluense strain A121.</title>
        <authorList>
            <person name="Murakami T."/>
            <person name="Segawa T."/>
            <person name="Shcherbakova V.A."/>
            <person name="Mori H."/>
            <person name="Yoshimura Y."/>
        </authorList>
    </citation>
    <scope>NUCLEOTIDE SEQUENCE [LARGE SCALE GENOMIC DNA]</scope>
    <source>
        <strain evidence="1 2">A121</strain>
    </source>
</reference>
<accession>A0A401ULW9</accession>
<keyword evidence="2" id="KW-1185">Reference proteome</keyword>
<dbReference type="SUPFAM" id="SSF52540">
    <property type="entry name" value="P-loop containing nucleoside triphosphate hydrolases"/>
    <property type="match status" value="1"/>
</dbReference>
<evidence type="ECO:0000313" key="2">
    <source>
        <dbReference type="Proteomes" id="UP000287872"/>
    </source>
</evidence>
<evidence type="ECO:0000313" key="1">
    <source>
        <dbReference type="EMBL" id="GCD10524.1"/>
    </source>
</evidence>
<dbReference type="Proteomes" id="UP000287872">
    <property type="component" value="Unassembled WGS sequence"/>
</dbReference>
<proteinExistence type="predicted"/>
<organism evidence="1 2">
    <name type="scientific">Clostridium tagluense</name>
    <dbReference type="NCBI Taxonomy" id="360422"/>
    <lineage>
        <taxon>Bacteria</taxon>
        <taxon>Bacillati</taxon>
        <taxon>Bacillota</taxon>
        <taxon>Clostridia</taxon>
        <taxon>Eubacteriales</taxon>
        <taxon>Clostridiaceae</taxon>
        <taxon>Clostridium</taxon>
    </lineage>
</organism>
<dbReference type="Pfam" id="PF13671">
    <property type="entry name" value="AAA_33"/>
    <property type="match status" value="1"/>
</dbReference>
<name>A0A401ULW9_9CLOT</name>
<dbReference type="AlphaFoldDB" id="A0A401ULW9"/>
<dbReference type="EMBL" id="BHYK01000010">
    <property type="protein sequence ID" value="GCD10524.1"/>
    <property type="molecule type" value="Genomic_DNA"/>
</dbReference>
<dbReference type="OrthoDB" id="9799092at2"/>
<comment type="caution">
    <text evidence="1">The sequence shown here is derived from an EMBL/GenBank/DDBJ whole genome shotgun (WGS) entry which is preliminary data.</text>
</comment>
<protein>
    <submittedName>
        <fullName evidence="1">Tunicamycin resistance protein</fullName>
    </submittedName>
</protein>
<dbReference type="Gene3D" id="3.40.50.300">
    <property type="entry name" value="P-loop containing nucleotide triphosphate hydrolases"/>
    <property type="match status" value="1"/>
</dbReference>
<dbReference type="RefSeq" id="WP_125001293.1">
    <property type="nucleotide sequence ID" value="NZ_BHYK01000010.1"/>
</dbReference>